<dbReference type="InterPro" id="IPR053772">
    <property type="entry name" value="At1g61320/At1g61330-like"/>
</dbReference>
<gene>
    <name evidence="2" type="ORF">COLO4_15005</name>
</gene>
<dbReference type="PANTHER" id="PTHR34145:SF28">
    <property type="entry name" value="F-BOX DOMAIN-CONTAINING PROTEIN"/>
    <property type="match status" value="1"/>
</dbReference>
<dbReference type="Gene3D" id="3.80.10.10">
    <property type="entry name" value="Ribonuclease Inhibitor"/>
    <property type="match status" value="1"/>
</dbReference>
<reference evidence="3" key="1">
    <citation type="submission" date="2013-09" db="EMBL/GenBank/DDBJ databases">
        <title>Corchorus olitorius genome sequencing.</title>
        <authorList>
            <person name="Alam M."/>
            <person name="Haque M.S."/>
            <person name="Islam M.S."/>
            <person name="Emdad E.M."/>
            <person name="Islam M.M."/>
            <person name="Ahmed B."/>
            <person name="Halim A."/>
            <person name="Hossen Q.M.M."/>
            <person name="Hossain M.Z."/>
            <person name="Ahmed R."/>
            <person name="Khan M.M."/>
            <person name="Islam R."/>
            <person name="Rashid M.M."/>
            <person name="Khan S.A."/>
            <person name="Rahman M.S."/>
            <person name="Alam M."/>
            <person name="Yahiya A.S."/>
            <person name="Khan M.S."/>
            <person name="Azam M.S."/>
            <person name="Haque T."/>
            <person name="Lashkar M.Z.H."/>
            <person name="Akhand A.I."/>
            <person name="Morshed G."/>
            <person name="Roy S."/>
            <person name="Uddin K.S."/>
            <person name="Rabeya T."/>
            <person name="Hossain A.S."/>
            <person name="Chowdhury A."/>
            <person name="Snigdha A.R."/>
            <person name="Mortoza M.S."/>
            <person name="Matin S.A."/>
            <person name="Hoque S.M.E."/>
            <person name="Islam M.K."/>
            <person name="Roy D.K."/>
            <person name="Haider R."/>
            <person name="Moosa M.M."/>
            <person name="Elias S.M."/>
            <person name="Hasan A.M."/>
            <person name="Jahan S."/>
            <person name="Shafiuddin M."/>
            <person name="Mahmood N."/>
            <person name="Shommy N.S."/>
        </authorList>
    </citation>
    <scope>NUCLEOTIDE SEQUENCE [LARGE SCALE GENOMIC DNA]</scope>
    <source>
        <strain evidence="3">cv. O-4</strain>
    </source>
</reference>
<dbReference type="Pfam" id="PF23622">
    <property type="entry name" value="LRR_At1g61320_AtMIF1"/>
    <property type="match status" value="1"/>
</dbReference>
<comment type="caution">
    <text evidence="2">The sequence shown here is derived from an EMBL/GenBank/DDBJ whole genome shotgun (WGS) entry which is preliminary data.</text>
</comment>
<proteinExistence type="predicted"/>
<dbReference type="EMBL" id="AWUE01015540">
    <property type="protein sequence ID" value="OMO96886.1"/>
    <property type="molecule type" value="Genomic_DNA"/>
</dbReference>
<dbReference type="SUPFAM" id="SSF52047">
    <property type="entry name" value="RNI-like"/>
    <property type="match status" value="1"/>
</dbReference>
<dbReference type="Proteomes" id="UP000187203">
    <property type="component" value="Unassembled WGS sequence"/>
</dbReference>
<feature type="domain" description="At1g61320/AtMIF1 LRR" evidence="1">
    <location>
        <begin position="86"/>
        <end position="298"/>
    </location>
</feature>
<sequence>MRLLSSRWRYFTPLEVFKLCLKYQKEKNLCFDCTSVFGDSSTTSPYMKDDTKYYPRSNEFVTKVSEVLRYLALPVSKLQSFQVSFFLHDDYASYIDNWVNLAASMAVNKIDFKFSELYEFHQRVDHFYIFPWHIFSSKLDLEHLCLESCRLKPAPANLVNCCLSSLKTLSLDFVPLEQDEFDNVVSAFSKLECLMLKNCSTPKTFRIGSGHGNQLHHLKSLDIYYYKYWRHLTTRNIEMDGLQNLKTFQYMGDSIKFSFKGLPSLVSVYFLMRVPDMEFIFDALPTAVPRLQNLSIYLYSTHRMKVSAP</sequence>
<protein>
    <recommendedName>
        <fullName evidence="1">At1g61320/AtMIF1 LRR domain-containing protein</fullName>
    </recommendedName>
</protein>
<name>A0A1R3JPW9_9ROSI</name>
<evidence type="ECO:0000313" key="3">
    <source>
        <dbReference type="Proteomes" id="UP000187203"/>
    </source>
</evidence>
<organism evidence="2 3">
    <name type="scientific">Corchorus olitorius</name>
    <dbReference type="NCBI Taxonomy" id="93759"/>
    <lineage>
        <taxon>Eukaryota</taxon>
        <taxon>Viridiplantae</taxon>
        <taxon>Streptophyta</taxon>
        <taxon>Embryophyta</taxon>
        <taxon>Tracheophyta</taxon>
        <taxon>Spermatophyta</taxon>
        <taxon>Magnoliopsida</taxon>
        <taxon>eudicotyledons</taxon>
        <taxon>Gunneridae</taxon>
        <taxon>Pentapetalae</taxon>
        <taxon>rosids</taxon>
        <taxon>malvids</taxon>
        <taxon>Malvales</taxon>
        <taxon>Malvaceae</taxon>
        <taxon>Grewioideae</taxon>
        <taxon>Apeibeae</taxon>
        <taxon>Corchorus</taxon>
    </lineage>
</organism>
<keyword evidence="3" id="KW-1185">Reference proteome</keyword>
<dbReference type="AlphaFoldDB" id="A0A1R3JPW9"/>
<dbReference type="OrthoDB" id="1744980at2759"/>
<evidence type="ECO:0000313" key="2">
    <source>
        <dbReference type="EMBL" id="OMO96886.1"/>
    </source>
</evidence>
<dbReference type="PANTHER" id="PTHR34145">
    <property type="entry name" value="OS02G0105600 PROTEIN"/>
    <property type="match status" value="1"/>
</dbReference>
<accession>A0A1R3JPW9</accession>
<dbReference type="InterPro" id="IPR055357">
    <property type="entry name" value="LRR_At1g61320_AtMIF1"/>
</dbReference>
<evidence type="ECO:0000259" key="1">
    <source>
        <dbReference type="Pfam" id="PF23622"/>
    </source>
</evidence>
<dbReference type="InterPro" id="IPR032675">
    <property type="entry name" value="LRR_dom_sf"/>
</dbReference>